<dbReference type="EMBL" id="CAJPDS010000002">
    <property type="protein sequence ID" value="CAF9903969.1"/>
    <property type="molecule type" value="Genomic_DNA"/>
</dbReference>
<dbReference type="Proteomes" id="UP000664521">
    <property type="component" value="Unassembled WGS sequence"/>
</dbReference>
<gene>
    <name evidence="1" type="ORF">HETSPECPRED_003276</name>
</gene>
<accession>A0A8H3I867</accession>
<evidence type="ECO:0000313" key="1">
    <source>
        <dbReference type="EMBL" id="CAF9903969.1"/>
    </source>
</evidence>
<reference evidence="1" key="1">
    <citation type="submission" date="2021-03" db="EMBL/GenBank/DDBJ databases">
        <authorList>
            <person name="Tagirdzhanova G."/>
        </authorList>
    </citation>
    <scope>NUCLEOTIDE SEQUENCE</scope>
</reference>
<name>A0A8H3I867_9LECA</name>
<evidence type="ECO:0008006" key="3">
    <source>
        <dbReference type="Google" id="ProtNLM"/>
    </source>
</evidence>
<sequence>MDIMKGSETVSVNMMGLSDVCVLFQESPIYVDPYGDLDIAISRNEKLRNFRVSSAMMRRASPVWRAMLTNGFKQLLPGADPITFPEDDVLTFFIVLLAVHLRFSEIPYQLDSDLFGSVCTLCVKYDCLVVMQPFFDRWKYGLSFSTTWGYNPQEWVSWAWIGWSTGDARIIRRVKEYYILRCRTNTANELMDTENGIVEEELPPGLVRIIHESRRRILTGFVTKCHNMVEQWGETAYNGSPQCGSRIRRSSPCPIDEEQCDTLYFGHLVRSLRVWKLWPGQIDKLVSNLEARTISRLSPRLKKIVAPRYHEHDSNHAKGKHIGCGWTAQLHRAVEDELEEGARKEIDAHVPELDAQQLKFYPKEISVSKFQKAEDFKGIQVFGR</sequence>
<proteinExistence type="predicted"/>
<evidence type="ECO:0000313" key="2">
    <source>
        <dbReference type="Proteomes" id="UP000664521"/>
    </source>
</evidence>
<comment type="caution">
    <text evidence="1">The sequence shown here is derived from an EMBL/GenBank/DDBJ whole genome shotgun (WGS) entry which is preliminary data.</text>
</comment>
<dbReference type="AlphaFoldDB" id="A0A8H3I867"/>
<dbReference type="OrthoDB" id="5233753at2759"/>
<protein>
    <recommendedName>
        <fullName evidence="3">BTB domain-containing protein</fullName>
    </recommendedName>
</protein>
<keyword evidence="2" id="KW-1185">Reference proteome</keyword>
<organism evidence="1 2">
    <name type="scientific">Heterodermia speciosa</name>
    <dbReference type="NCBI Taxonomy" id="116794"/>
    <lineage>
        <taxon>Eukaryota</taxon>
        <taxon>Fungi</taxon>
        <taxon>Dikarya</taxon>
        <taxon>Ascomycota</taxon>
        <taxon>Pezizomycotina</taxon>
        <taxon>Lecanoromycetes</taxon>
        <taxon>OSLEUM clade</taxon>
        <taxon>Lecanoromycetidae</taxon>
        <taxon>Caliciales</taxon>
        <taxon>Physciaceae</taxon>
        <taxon>Heterodermia</taxon>
    </lineage>
</organism>